<dbReference type="Pfam" id="PF00646">
    <property type="entry name" value="F-box"/>
    <property type="match status" value="1"/>
</dbReference>
<dbReference type="Pfam" id="PF07734">
    <property type="entry name" value="FBA_1"/>
    <property type="match status" value="1"/>
</dbReference>
<name>A0A6J5YCZ1_PRUAR</name>
<dbReference type="PANTHER" id="PTHR31672:SF13">
    <property type="entry name" value="F-BOX PROTEIN CPR30-LIKE"/>
    <property type="match status" value="1"/>
</dbReference>
<dbReference type="InterPro" id="IPR017451">
    <property type="entry name" value="F-box-assoc_interact_dom"/>
</dbReference>
<dbReference type="Gene3D" id="1.20.1280.50">
    <property type="match status" value="1"/>
</dbReference>
<evidence type="ECO:0000259" key="1">
    <source>
        <dbReference type="PROSITE" id="PS50181"/>
    </source>
</evidence>
<dbReference type="NCBIfam" id="TIGR01640">
    <property type="entry name" value="F_box_assoc_1"/>
    <property type="match status" value="1"/>
</dbReference>
<dbReference type="PANTHER" id="PTHR31672">
    <property type="entry name" value="BNACNNG10540D PROTEIN"/>
    <property type="match status" value="1"/>
</dbReference>
<dbReference type="Proteomes" id="UP000507245">
    <property type="component" value="Unassembled WGS sequence"/>
</dbReference>
<proteinExistence type="predicted"/>
<feature type="domain" description="F-box" evidence="1">
    <location>
        <begin position="3"/>
        <end position="50"/>
    </location>
</feature>
<keyword evidence="3" id="KW-1185">Reference proteome</keyword>
<dbReference type="InterPro" id="IPR006527">
    <property type="entry name" value="F-box-assoc_dom_typ1"/>
</dbReference>
<evidence type="ECO:0000313" key="3">
    <source>
        <dbReference type="Proteomes" id="UP000507245"/>
    </source>
</evidence>
<accession>A0A6J5YCZ1</accession>
<dbReference type="SUPFAM" id="SSF81383">
    <property type="entry name" value="F-box domain"/>
    <property type="match status" value="1"/>
</dbReference>
<sequence length="379" mass="43526">MSTTTTMLLPEEILFEILARLPAKSLLRYACVCKSWNTLIRSPDFISAHLQIQVKKNNACAYLLIPTSTKNCFSVCCSSGETFSKCLDITVPDAHDNFLFVNGSCNGLFCLSDACHNSIYLWNPSIRKIKTLVPFPIDPFTHRGITMALGFWFHRAENDYNVVRVMWFAHKRRGKTSSFEVEIYSLRLNAWRSISAIPPVSIFNVRLSLDICACLKEVVYWMAMERNSFCFILSFDFVSEEFKRIILPHQIVLPPQVFEETPPIIQVSEKSLFLFLQILRHDDEQLCCLYEVWVLEMDDTWKNTCTILIPKMGYICPRPLGRFTTNGRFLMAMPLGYLRSEAKLLLYDPQSHQATDTGIEIVNSCQCINAYSESLILLN</sequence>
<evidence type="ECO:0000313" key="2">
    <source>
        <dbReference type="EMBL" id="CAB4321715.1"/>
    </source>
</evidence>
<dbReference type="EMBL" id="CAEKKB010000008">
    <property type="protein sequence ID" value="CAB4321715.1"/>
    <property type="molecule type" value="Genomic_DNA"/>
</dbReference>
<dbReference type="OrthoDB" id="1166669at2759"/>
<dbReference type="InterPro" id="IPR036047">
    <property type="entry name" value="F-box-like_dom_sf"/>
</dbReference>
<gene>
    <name evidence="2" type="ORF">ORAREDHAP_LOCUS50962</name>
</gene>
<dbReference type="SMART" id="SM00256">
    <property type="entry name" value="FBOX"/>
    <property type="match status" value="1"/>
</dbReference>
<dbReference type="PROSITE" id="PS50181">
    <property type="entry name" value="FBOX"/>
    <property type="match status" value="1"/>
</dbReference>
<dbReference type="CDD" id="cd22157">
    <property type="entry name" value="F-box_AtFBW1-like"/>
    <property type="match status" value="1"/>
</dbReference>
<reference evidence="3" key="1">
    <citation type="journal article" date="2020" name="Genome Biol.">
        <title>Gamete binning: chromosome-level and haplotype-resolved genome assembly enabled by high-throughput single-cell sequencing of gamete genomes.</title>
        <authorList>
            <person name="Campoy J.A."/>
            <person name="Sun H."/>
            <person name="Goel M."/>
            <person name="Jiao W.-B."/>
            <person name="Folz-Donahue K."/>
            <person name="Wang N."/>
            <person name="Rubio M."/>
            <person name="Liu C."/>
            <person name="Kukat C."/>
            <person name="Ruiz D."/>
            <person name="Huettel B."/>
            <person name="Schneeberger K."/>
        </authorList>
    </citation>
    <scope>NUCLEOTIDE SEQUENCE [LARGE SCALE GENOMIC DNA]</scope>
    <source>
        <strain evidence="3">cv. Rojo Pasion</strain>
    </source>
</reference>
<dbReference type="InterPro" id="IPR001810">
    <property type="entry name" value="F-box_dom"/>
</dbReference>
<organism evidence="2 3">
    <name type="scientific">Prunus armeniaca</name>
    <name type="common">Apricot</name>
    <name type="synonym">Armeniaca vulgaris</name>
    <dbReference type="NCBI Taxonomy" id="36596"/>
    <lineage>
        <taxon>Eukaryota</taxon>
        <taxon>Viridiplantae</taxon>
        <taxon>Streptophyta</taxon>
        <taxon>Embryophyta</taxon>
        <taxon>Tracheophyta</taxon>
        <taxon>Spermatophyta</taxon>
        <taxon>Magnoliopsida</taxon>
        <taxon>eudicotyledons</taxon>
        <taxon>Gunneridae</taxon>
        <taxon>Pentapetalae</taxon>
        <taxon>rosids</taxon>
        <taxon>fabids</taxon>
        <taxon>Rosales</taxon>
        <taxon>Rosaceae</taxon>
        <taxon>Amygdaloideae</taxon>
        <taxon>Amygdaleae</taxon>
        <taxon>Prunus</taxon>
    </lineage>
</organism>
<dbReference type="AlphaFoldDB" id="A0A6J5YCZ1"/>
<protein>
    <recommendedName>
        <fullName evidence="1">F-box domain-containing protein</fullName>
    </recommendedName>
</protein>
<dbReference type="InterPro" id="IPR050796">
    <property type="entry name" value="SCF_F-box_component"/>
</dbReference>